<evidence type="ECO:0000256" key="5">
    <source>
        <dbReference type="ARBA" id="ARBA00023204"/>
    </source>
</evidence>
<reference evidence="9 10" key="1">
    <citation type="submission" date="2017-01" db="EMBL/GenBank/DDBJ databases">
        <title>Complete Genome Sequence of Paenalcaligenes hominis, Isolated from a paraplegic Patient with neurogenic bladder.</title>
        <authorList>
            <person name="Mukhopadhyay R."/>
            <person name="Joaquin J."/>
            <person name="Hogue R."/>
            <person name="Kilaru A."/>
            <person name="Jospin G."/>
            <person name="Mars K."/>
            <person name="Eisen J.A."/>
            <person name="Chaturvedi V."/>
        </authorList>
    </citation>
    <scope>NUCLEOTIDE SEQUENCE [LARGE SCALE GENOMIC DNA]</scope>
    <source>
        <strain evidence="9 10">15S00501</strain>
    </source>
</reference>
<dbReference type="AlphaFoldDB" id="A0A1U9JYQ4"/>
<dbReference type="OrthoDB" id="9802364at2"/>
<dbReference type="InterPro" id="IPR039418">
    <property type="entry name" value="LexA-like"/>
</dbReference>
<keyword evidence="2" id="KW-0227">DNA damage</keyword>
<dbReference type="GO" id="GO:0003677">
    <property type="term" value="F:DNA binding"/>
    <property type="evidence" value="ECO:0007669"/>
    <property type="project" value="InterPro"/>
</dbReference>
<dbReference type="CDD" id="cd06529">
    <property type="entry name" value="S24_LexA-like"/>
    <property type="match status" value="1"/>
</dbReference>
<dbReference type="KEGG" id="phn:PAEH1_03895"/>
<dbReference type="GO" id="GO:0016787">
    <property type="term" value="F:hydrolase activity"/>
    <property type="evidence" value="ECO:0007669"/>
    <property type="project" value="UniProtKB-KW"/>
</dbReference>
<accession>A0A1U9JYQ4</accession>
<evidence type="ECO:0000256" key="6">
    <source>
        <dbReference type="ARBA" id="ARBA00023236"/>
    </source>
</evidence>
<dbReference type="EMBL" id="CP019697">
    <property type="protein sequence ID" value="AQS50925.1"/>
    <property type="molecule type" value="Genomic_DNA"/>
</dbReference>
<evidence type="ECO:0000256" key="7">
    <source>
        <dbReference type="RuleBase" id="RU003991"/>
    </source>
</evidence>
<dbReference type="GO" id="GO:0009432">
    <property type="term" value="P:SOS response"/>
    <property type="evidence" value="ECO:0007669"/>
    <property type="project" value="UniProtKB-KW"/>
</dbReference>
<dbReference type="InterPro" id="IPR015927">
    <property type="entry name" value="Peptidase_S24_S26A/B/C"/>
</dbReference>
<evidence type="ECO:0000256" key="4">
    <source>
        <dbReference type="ARBA" id="ARBA00022813"/>
    </source>
</evidence>
<dbReference type="PRINTS" id="PR00726">
    <property type="entry name" value="LEXASERPTASE"/>
</dbReference>
<dbReference type="InterPro" id="IPR050077">
    <property type="entry name" value="LexA_repressor"/>
</dbReference>
<dbReference type="Gene3D" id="2.10.109.10">
    <property type="entry name" value="Umud Fragment, subunit A"/>
    <property type="match status" value="1"/>
</dbReference>
<dbReference type="NCBIfam" id="NF007621">
    <property type="entry name" value="PRK10276.1"/>
    <property type="match status" value="1"/>
</dbReference>
<gene>
    <name evidence="9" type="ORF">PAEH1_03895</name>
</gene>
<dbReference type="GO" id="GO:0006281">
    <property type="term" value="P:DNA repair"/>
    <property type="evidence" value="ECO:0007669"/>
    <property type="project" value="UniProtKB-KW"/>
</dbReference>
<evidence type="ECO:0000313" key="9">
    <source>
        <dbReference type="EMBL" id="AQS50925.1"/>
    </source>
</evidence>
<proteinExistence type="inferred from homology"/>
<dbReference type="PANTHER" id="PTHR33516:SF2">
    <property type="entry name" value="LEXA REPRESSOR-RELATED"/>
    <property type="match status" value="1"/>
</dbReference>
<sequence length="141" mass="16203">MTPQPFDASTRSLWFVPATVQGGFPSPAEDFYQPRVDLDTLLIRQPEATFFMRIRGTSMRDIGIDDGDYAIIDRSLTPKHGNLVVAIIDNEFTLKQLYQKHNRLQLLSANPDFAPIELKDQQLQIWGVVTWTFKKHHHVLP</sequence>
<dbReference type="GO" id="GO:0006355">
    <property type="term" value="P:regulation of DNA-templated transcription"/>
    <property type="evidence" value="ECO:0007669"/>
    <property type="project" value="InterPro"/>
</dbReference>
<keyword evidence="6" id="KW-0742">SOS response</keyword>
<keyword evidence="5" id="KW-0234">DNA repair</keyword>
<dbReference type="Pfam" id="PF00717">
    <property type="entry name" value="Peptidase_S24"/>
    <property type="match status" value="1"/>
</dbReference>
<evidence type="ECO:0000313" key="10">
    <source>
        <dbReference type="Proteomes" id="UP000189369"/>
    </source>
</evidence>
<evidence type="ECO:0000256" key="1">
    <source>
        <dbReference type="ARBA" id="ARBA00007484"/>
    </source>
</evidence>
<dbReference type="STRING" id="643674.PAEH1_03895"/>
<evidence type="ECO:0000256" key="2">
    <source>
        <dbReference type="ARBA" id="ARBA00022763"/>
    </source>
</evidence>
<evidence type="ECO:0000256" key="3">
    <source>
        <dbReference type="ARBA" id="ARBA00022801"/>
    </source>
</evidence>
<keyword evidence="4 7" id="KW-0068">Autocatalytic cleavage</keyword>
<dbReference type="Proteomes" id="UP000189369">
    <property type="component" value="Chromosome"/>
</dbReference>
<organism evidence="9 10">
    <name type="scientific">Paenalcaligenes hominis</name>
    <dbReference type="NCBI Taxonomy" id="643674"/>
    <lineage>
        <taxon>Bacteria</taxon>
        <taxon>Pseudomonadati</taxon>
        <taxon>Pseudomonadota</taxon>
        <taxon>Betaproteobacteria</taxon>
        <taxon>Burkholderiales</taxon>
        <taxon>Alcaligenaceae</taxon>
        <taxon>Paenalcaligenes</taxon>
    </lineage>
</organism>
<evidence type="ECO:0000259" key="8">
    <source>
        <dbReference type="Pfam" id="PF00717"/>
    </source>
</evidence>
<name>A0A1U9JYQ4_9BURK</name>
<dbReference type="SUPFAM" id="SSF51306">
    <property type="entry name" value="LexA/Signal peptidase"/>
    <property type="match status" value="1"/>
</dbReference>
<keyword evidence="3 7" id="KW-0378">Hydrolase</keyword>
<dbReference type="InterPro" id="IPR036286">
    <property type="entry name" value="LexA/Signal_pep-like_sf"/>
</dbReference>
<dbReference type="PANTHER" id="PTHR33516">
    <property type="entry name" value="LEXA REPRESSOR"/>
    <property type="match status" value="1"/>
</dbReference>
<feature type="domain" description="Peptidase S24/S26A/S26B/S26C" evidence="8">
    <location>
        <begin position="19"/>
        <end position="129"/>
    </location>
</feature>
<protein>
    <recommendedName>
        <fullName evidence="8">Peptidase S24/S26A/S26B/S26C domain-containing protein</fullName>
    </recommendedName>
</protein>
<comment type="similarity">
    <text evidence="1 7">Belongs to the peptidase S24 family.</text>
</comment>
<dbReference type="InterPro" id="IPR006197">
    <property type="entry name" value="Peptidase_S24_LexA"/>
</dbReference>